<keyword evidence="1" id="KW-0472">Membrane</keyword>
<evidence type="ECO:0000256" key="1">
    <source>
        <dbReference type="SAM" id="Phobius"/>
    </source>
</evidence>
<comment type="caution">
    <text evidence="2">The sequence shown here is derived from an EMBL/GenBank/DDBJ whole genome shotgun (WGS) entry which is preliminary data.</text>
</comment>
<keyword evidence="3" id="KW-1185">Reference proteome</keyword>
<keyword evidence="1" id="KW-0812">Transmembrane</keyword>
<dbReference type="EMBL" id="CAJHCQ010000010">
    <property type="protein sequence ID" value="CAD6542667.1"/>
    <property type="molecule type" value="Genomic_DNA"/>
</dbReference>
<feature type="transmembrane region" description="Helical" evidence="1">
    <location>
        <begin position="12"/>
        <end position="31"/>
    </location>
</feature>
<evidence type="ECO:0000313" key="2">
    <source>
        <dbReference type="EMBL" id="CAD6542667.1"/>
    </source>
</evidence>
<accession>A0ABM8NTE0</accession>
<proteinExistence type="predicted"/>
<organism evidence="2 3">
    <name type="scientific">Paraburkholderia hiiakae</name>
    <dbReference type="NCBI Taxonomy" id="1081782"/>
    <lineage>
        <taxon>Bacteria</taxon>
        <taxon>Pseudomonadati</taxon>
        <taxon>Pseudomonadota</taxon>
        <taxon>Betaproteobacteria</taxon>
        <taxon>Burkholderiales</taxon>
        <taxon>Burkholderiaceae</taxon>
        <taxon>Paraburkholderia</taxon>
    </lineage>
</organism>
<reference evidence="2 3" key="1">
    <citation type="submission" date="2020-10" db="EMBL/GenBank/DDBJ databases">
        <authorList>
            <person name="Peeters C."/>
        </authorList>
    </citation>
    <scope>NUCLEOTIDE SEQUENCE [LARGE SCALE GENOMIC DNA]</scope>
    <source>
        <strain evidence="2 3">LMG 27952</strain>
    </source>
</reference>
<name>A0ABM8NTE0_9BURK</name>
<evidence type="ECO:0000313" key="3">
    <source>
        <dbReference type="Proteomes" id="UP000656319"/>
    </source>
</evidence>
<keyword evidence="1" id="KW-1133">Transmembrane helix</keyword>
<dbReference type="Proteomes" id="UP000656319">
    <property type="component" value="Unassembled WGS sequence"/>
</dbReference>
<sequence>MKIKFIEDGNFTAWFCLTLIVVGIAFVVFAVKCRPPILWARVLVLSGFAIAVVGGMTSRAKLLHIKPFDNSYKKARKSYETKDDEDKR</sequence>
<gene>
    <name evidence="2" type="ORF">LMG27952_03921</name>
</gene>
<feature type="transmembrane region" description="Helical" evidence="1">
    <location>
        <begin position="37"/>
        <end position="56"/>
    </location>
</feature>
<protein>
    <submittedName>
        <fullName evidence="2">Uncharacterized protein</fullName>
    </submittedName>
</protein>